<comment type="caution">
    <text evidence="1">The sequence shown here is derived from an EMBL/GenBank/DDBJ whole genome shotgun (WGS) entry which is preliminary data.</text>
</comment>
<dbReference type="AlphaFoldDB" id="A0A6A2XF22"/>
<evidence type="ECO:0000313" key="1">
    <source>
        <dbReference type="EMBL" id="KAE8674022.1"/>
    </source>
</evidence>
<dbReference type="Proteomes" id="UP000436088">
    <property type="component" value="Unassembled WGS sequence"/>
</dbReference>
<keyword evidence="2" id="KW-1185">Reference proteome</keyword>
<proteinExistence type="predicted"/>
<sequence length="206" mass="23462">MEELQLSLESAGASKVMFTRKLIMVVEVAFNPITNNSIKRTLSRICKQELCNVVVEEIDLIAKACGVTQRKKIVLDQNAFRVGEKFSRLPFKMDSPENILCQAHGQSRPITDFLHENVLDFVSDETMDDAWTVCCCTRWHAIRKPKHKKIEQSLSRNQKEMLRQKFTADGGSSSLSKVSVIATEYRPVLKWVGYRKAGDIETHESD</sequence>
<evidence type="ECO:0000313" key="2">
    <source>
        <dbReference type="Proteomes" id="UP000436088"/>
    </source>
</evidence>
<gene>
    <name evidence="1" type="ORF">F3Y22_tig00111769pilonHSYRG00273</name>
</gene>
<dbReference type="EMBL" id="VEPZ02001421">
    <property type="protein sequence ID" value="KAE8674022.1"/>
    <property type="molecule type" value="Genomic_DNA"/>
</dbReference>
<accession>A0A6A2XF22</accession>
<protein>
    <submittedName>
        <fullName evidence="1">Uncharacterized protein</fullName>
    </submittedName>
</protein>
<name>A0A6A2XF22_HIBSY</name>
<organism evidence="1 2">
    <name type="scientific">Hibiscus syriacus</name>
    <name type="common">Rose of Sharon</name>
    <dbReference type="NCBI Taxonomy" id="106335"/>
    <lineage>
        <taxon>Eukaryota</taxon>
        <taxon>Viridiplantae</taxon>
        <taxon>Streptophyta</taxon>
        <taxon>Embryophyta</taxon>
        <taxon>Tracheophyta</taxon>
        <taxon>Spermatophyta</taxon>
        <taxon>Magnoliopsida</taxon>
        <taxon>eudicotyledons</taxon>
        <taxon>Gunneridae</taxon>
        <taxon>Pentapetalae</taxon>
        <taxon>rosids</taxon>
        <taxon>malvids</taxon>
        <taxon>Malvales</taxon>
        <taxon>Malvaceae</taxon>
        <taxon>Malvoideae</taxon>
        <taxon>Hibiscus</taxon>
    </lineage>
</organism>
<reference evidence="1" key="1">
    <citation type="submission" date="2019-09" db="EMBL/GenBank/DDBJ databases">
        <title>Draft genome information of white flower Hibiscus syriacus.</title>
        <authorList>
            <person name="Kim Y.-M."/>
        </authorList>
    </citation>
    <scope>NUCLEOTIDE SEQUENCE [LARGE SCALE GENOMIC DNA]</scope>
    <source>
        <strain evidence="1">YM2019G1</strain>
    </source>
</reference>